<evidence type="ECO:0000313" key="5">
    <source>
        <dbReference type="Proteomes" id="UP001176940"/>
    </source>
</evidence>
<dbReference type="PANTHER" id="PTHR24116:SF0">
    <property type="entry name" value="KINASE D-INTERACTING SUBSTRATE OF 220 KDA"/>
    <property type="match status" value="1"/>
</dbReference>
<dbReference type="Proteomes" id="UP001176940">
    <property type="component" value="Unassembled WGS sequence"/>
</dbReference>
<feature type="transmembrane region" description="Helical" evidence="1">
    <location>
        <begin position="146"/>
        <end position="171"/>
    </location>
</feature>
<dbReference type="InterPro" id="IPR011646">
    <property type="entry name" value="KAP_P-loop"/>
</dbReference>
<name>A0ABN9LRH9_9NEOB</name>
<keyword evidence="2" id="KW-0732">Signal</keyword>
<dbReference type="InterPro" id="IPR052771">
    <property type="entry name" value="Neurotrophin_sig_adaptor"/>
</dbReference>
<keyword evidence="1" id="KW-0472">Membrane</keyword>
<organism evidence="4 5">
    <name type="scientific">Ranitomeya imitator</name>
    <name type="common">mimic poison frog</name>
    <dbReference type="NCBI Taxonomy" id="111125"/>
    <lineage>
        <taxon>Eukaryota</taxon>
        <taxon>Metazoa</taxon>
        <taxon>Chordata</taxon>
        <taxon>Craniata</taxon>
        <taxon>Vertebrata</taxon>
        <taxon>Euteleostomi</taxon>
        <taxon>Amphibia</taxon>
        <taxon>Batrachia</taxon>
        <taxon>Anura</taxon>
        <taxon>Neobatrachia</taxon>
        <taxon>Hyloidea</taxon>
        <taxon>Dendrobatidae</taxon>
        <taxon>Dendrobatinae</taxon>
        <taxon>Ranitomeya</taxon>
    </lineage>
</organism>
<evidence type="ECO:0000256" key="2">
    <source>
        <dbReference type="SAM" id="SignalP"/>
    </source>
</evidence>
<reference evidence="4" key="1">
    <citation type="submission" date="2023-07" db="EMBL/GenBank/DDBJ databases">
        <authorList>
            <person name="Stuckert A."/>
        </authorList>
    </citation>
    <scope>NUCLEOTIDE SEQUENCE</scope>
</reference>
<protein>
    <recommendedName>
        <fullName evidence="3">KAP NTPase domain-containing protein</fullName>
    </recommendedName>
</protein>
<dbReference type="EMBL" id="CAUEEQ010029033">
    <property type="protein sequence ID" value="CAJ0948780.1"/>
    <property type="molecule type" value="Genomic_DNA"/>
</dbReference>
<keyword evidence="1" id="KW-0812">Transmembrane</keyword>
<dbReference type="Pfam" id="PF07693">
    <property type="entry name" value="KAP_NTPase"/>
    <property type="match status" value="1"/>
</dbReference>
<feature type="transmembrane region" description="Helical" evidence="1">
    <location>
        <begin position="183"/>
        <end position="205"/>
    </location>
</feature>
<keyword evidence="1" id="KW-1133">Transmembrane helix</keyword>
<keyword evidence="5" id="KW-1185">Reference proteome</keyword>
<accession>A0ABN9LRH9</accession>
<proteinExistence type="predicted"/>
<gene>
    <name evidence="4" type="ORF">RIMI_LOCUS12311193</name>
</gene>
<dbReference type="PANTHER" id="PTHR24116">
    <property type="entry name" value="KINASE D-INTERACTING SUBSTRATE OF 220 KDA"/>
    <property type="match status" value="1"/>
</dbReference>
<evidence type="ECO:0000256" key="1">
    <source>
        <dbReference type="SAM" id="Phobius"/>
    </source>
</evidence>
<feature type="domain" description="KAP NTPase" evidence="3">
    <location>
        <begin position="135"/>
        <end position="441"/>
    </location>
</feature>
<comment type="caution">
    <text evidence="4">The sequence shown here is derived from an EMBL/GenBank/DDBJ whole genome shotgun (WGS) entry which is preliminary data.</text>
</comment>
<sequence length="473" mass="53343">MERRPAAGTWTVLALGSLGRTLPVCGLALRIRHCPRVFTKVMAAIMAILHARRSGSSSISGRPFNQGSIPFCLRGIYKVVLRTSPSYLPKVISSFHLNEDIALLSFCTAPTHRIEKALHTLDVVRALRRYISRTAPFRKKKWKKTCCLPSFVIFIFIMACIFAGVILLAIFKVDPKNMTVNAILIAVACVVGLVLILNCLTWWQVMDSILNSQRKRLHSAASRLHRLKSEGFMKVLKWEVELMAKMAKTIDSFTQNQTRLVVIIDGLDACEQDKVLHMLDTVRILFSKGPFIAIFASDPHIIIKAINQNLNSVLRDSNINGHDYMRNIVHLPVFLNSRGLSSAKKMCVTATTNGDVPGVDNAGVHEDMDRRVSQHSLAETAKLGSKTALNRRDTYRRRQMQRTITRQMSFDLTKLLVTEDWFSDISPQTMRRLLNIVSVTVMGECARYYSIEYRAVKSIAWCSGPRKKLISII</sequence>
<feature type="signal peptide" evidence="2">
    <location>
        <begin position="1"/>
        <end position="21"/>
    </location>
</feature>
<evidence type="ECO:0000313" key="4">
    <source>
        <dbReference type="EMBL" id="CAJ0948780.1"/>
    </source>
</evidence>
<feature type="chain" id="PRO_5046456248" description="KAP NTPase domain-containing protein" evidence="2">
    <location>
        <begin position="22"/>
        <end position="473"/>
    </location>
</feature>
<evidence type="ECO:0000259" key="3">
    <source>
        <dbReference type="Pfam" id="PF07693"/>
    </source>
</evidence>